<dbReference type="NCBIfam" id="NF009689">
    <property type="entry name" value="PRK13210.1"/>
    <property type="match status" value="1"/>
</dbReference>
<dbReference type="PANTHER" id="PTHR43489:SF1">
    <property type="entry name" value="L-RIBULOSE-5-PHOSPHATE 3-EPIMERASE SGBU-RELATED"/>
    <property type="match status" value="1"/>
</dbReference>
<dbReference type="RefSeq" id="WP_272108162.1">
    <property type="nucleotide sequence ID" value="NZ_JAQMLA010000043.1"/>
</dbReference>
<name>A0AAW6DKU1_MEDGN</name>
<feature type="domain" description="Xylose isomerase-like TIM barrel" evidence="2">
    <location>
        <begin position="26"/>
        <end position="254"/>
    </location>
</feature>
<sequence length="280" mass="32076">MKRYKIGLYEKAMRDSLTWKEKLQCAKDCGYDYVEMCIDANEEKIKRIYMCDRERNKLVNTMFEVGLSIRSMSVSALTKFALGDSKAEIRNRGVEIMEKSIILSADLGIRTVMIPGYDIYFGESTIETKKYFFENILKGTEIAAKEGVLLGFETMENEFMNTTGKGMKYVSMVGSPYLNIYPDSGNVTNAAVLHRHDVCEDLILGKGKVISLHLKESKPNIFREVPFGTGHVDFERIIKTAWEIGVRRYVTELWDVGLDSWREDICFANRSICSILDKQQ</sequence>
<evidence type="ECO:0000313" key="3">
    <source>
        <dbReference type="EMBL" id="MDB8687617.1"/>
    </source>
</evidence>
<dbReference type="PANTHER" id="PTHR43489">
    <property type="entry name" value="ISOMERASE"/>
    <property type="match status" value="1"/>
</dbReference>
<organism evidence="3 4">
    <name type="scientific">Mediterraneibacter gnavus</name>
    <name type="common">Ruminococcus gnavus</name>
    <dbReference type="NCBI Taxonomy" id="33038"/>
    <lineage>
        <taxon>Bacteria</taxon>
        <taxon>Bacillati</taxon>
        <taxon>Bacillota</taxon>
        <taxon>Clostridia</taxon>
        <taxon>Lachnospirales</taxon>
        <taxon>Lachnospiraceae</taxon>
        <taxon>Mediterraneibacter</taxon>
    </lineage>
</organism>
<dbReference type="InterPro" id="IPR050417">
    <property type="entry name" value="Sugar_Epim/Isomerase"/>
</dbReference>
<dbReference type="EC" id="5.1.3.22" evidence="3"/>
<dbReference type="Proteomes" id="UP001212160">
    <property type="component" value="Unassembled WGS sequence"/>
</dbReference>
<dbReference type="Gene3D" id="3.20.20.150">
    <property type="entry name" value="Divalent-metal-dependent TIM barrel enzymes"/>
    <property type="match status" value="1"/>
</dbReference>
<dbReference type="Pfam" id="PF01261">
    <property type="entry name" value="AP_endonuc_2"/>
    <property type="match status" value="1"/>
</dbReference>
<dbReference type="GO" id="GO:0034015">
    <property type="term" value="F:L-ribulose-5-phosphate 3-epimerase activity"/>
    <property type="evidence" value="ECO:0007669"/>
    <property type="project" value="UniProtKB-EC"/>
</dbReference>
<evidence type="ECO:0000313" key="4">
    <source>
        <dbReference type="Proteomes" id="UP001212160"/>
    </source>
</evidence>
<keyword evidence="1 3" id="KW-0413">Isomerase</keyword>
<dbReference type="InterPro" id="IPR013022">
    <property type="entry name" value="Xyl_isomerase-like_TIM-brl"/>
</dbReference>
<dbReference type="GO" id="GO:0019852">
    <property type="term" value="P:L-ascorbic acid metabolic process"/>
    <property type="evidence" value="ECO:0007669"/>
    <property type="project" value="TreeGrafter"/>
</dbReference>
<dbReference type="EMBL" id="JAQMLA010000043">
    <property type="protein sequence ID" value="MDB8687617.1"/>
    <property type="molecule type" value="Genomic_DNA"/>
</dbReference>
<gene>
    <name evidence="3" type="ORF">PNW85_13230</name>
</gene>
<reference evidence="3" key="1">
    <citation type="submission" date="2023-01" db="EMBL/GenBank/DDBJ databases">
        <title>Human gut microbiome strain richness.</title>
        <authorList>
            <person name="Chen-Liaw A."/>
        </authorList>
    </citation>
    <scope>NUCLEOTIDE SEQUENCE</scope>
    <source>
        <strain evidence="3">RTP21484st1_H11_RTP21484_190118</strain>
    </source>
</reference>
<proteinExistence type="predicted"/>
<dbReference type="AlphaFoldDB" id="A0AAW6DKU1"/>
<evidence type="ECO:0000256" key="1">
    <source>
        <dbReference type="ARBA" id="ARBA00023235"/>
    </source>
</evidence>
<comment type="caution">
    <text evidence="3">The sequence shown here is derived from an EMBL/GenBank/DDBJ whole genome shotgun (WGS) entry which is preliminary data.</text>
</comment>
<evidence type="ECO:0000259" key="2">
    <source>
        <dbReference type="Pfam" id="PF01261"/>
    </source>
</evidence>
<accession>A0AAW6DKU1</accession>
<dbReference type="InterPro" id="IPR036237">
    <property type="entry name" value="Xyl_isomerase-like_sf"/>
</dbReference>
<dbReference type="SUPFAM" id="SSF51658">
    <property type="entry name" value="Xylose isomerase-like"/>
    <property type="match status" value="1"/>
</dbReference>
<protein>
    <submittedName>
        <fullName evidence="3">L-ribulose-5-phosphate 3-epimerase</fullName>
        <ecNumber evidence="3">5.1.3.22</ecNumber>
    </submittedName>
</protein>